<organism evidence="2 3">
    <name type="scientific">Phaseolus angularis</name>
    <name type="common">Azuki bean</name>
    <name type="synonym">Vigna angularis</name>
    <dbReference type="NCBI Taxonomy" id="3914"/>
    <lineage>
        <taxon>Eukaryota</taxon>
        <taxon>Viridiplantae</taxon>
        <taxon>Streptophyta</taxon>
        <taxon>Embryophyta</taxon>
        <taxon>Tracheophyta</taxon>
        <taxon>Spermatophyta</taxon>
        <taxon>Magnoliopsida</taxon>
        <taxon>eudicotyledons</taxon>
        <taxon>Gunneridae</taxon>
        <taxon>Pentapetalae</taxon>
        <taxon>rosids</taxon>
        <taxon>fabids</taxon>
        <taxon>Fabales</taxon>
        <taxon>Fabaceae</taxon>
        <taxon>Papilionoideae</taxon>
        <taxon>50 kb inversion clade</taxon>
        <taxon>NPAAA clade</taxon>
        <taxon>indigoferoid/millettioid clade</taxon>
        <taxon>Phaseoleae</taxon>
        <taxon>Vigna</taxon>
    </lineage>
</organism>
<evidence type="ECO:0000313" key="2">
    <source>
        <dbReference type="EMBL" id="KOM54742.1"/>
    </source>
</evidence>
<reference evidence="3" key="1">
    <citation type="journal article" date="2015" name="Proc. Natl. Acad. Sci. U.S.A.">
        <title>Genome sequencing of adzuki bean (Vigna angularis) provides insight into high starch and low fat accumulation and domestication.</title>
        <authorList>
            <person name="Yang K."/>
            <person name="Tian Z."/>
            <person name="Chen C."/>
            <person name="Luo L."/>
            <person name="Zhao B."/>
            <person name="Wang Z."/>
            <person name="Yu L."/>
            <person name="Li Y."/>
            <person name="Sun Y."/>
            <person name="Li W."/>
            <person name="Chen Y."/>
            <person name="Li Y."/>
            <person name="Zhang Y."/>
            <person name="Ai D."/>
            <person name="Zhao J."/>
            <person name="Shang C."/>
            <person name="Ma Y."/>
            <person name="Wu B."/>
            <person name="Wang M."/>
            <person name="Gao L."/>
            <person name="Sun D."/>
            <person name="Zhang P."/>
            <person name="Guo F."/>
            <person name="Wang W."/>
            <person name="Li Y."/>
            <person name="Wang J."/>
            <person name="Varshney R.K."/>
            <person name="Wang J."/>
            <person name="Ling H.Q."/>
            <person name="Wan P."/>
        </authorList>
    </citation>
    <scope>NUCLEOTIDE SEQUENCE</scope>
    <source>
        <strain evidence="3">cv. Jingnong 6</strain>
    </source>
</reference>
<feature type="compositionally biased region" description="Polar residues" evidence="1">
    <location>
        <begin position="53"/>
        <end position="68"/>
    </location>
</feature>
<dbReference type="Gramene" id="KOM54742">
    <property type="protein sequence ID" value="KOM54742"/>
    <property type="gene ID" value="LR48_Vigan10g063400"/>
</dbReference>
<evidence type="ECO:0000256" key="1">
    <source>
        <dbReference type="SAM" id="MobiDB-lite"/>
    </source>
</evidence>
<feature type="region of interest" description="Disordered" evidence="1">
    <location>
        <begin position="48"/>
        <end position="91"/>
    </location>
</feature>
<gene>
    <name evidence="2" type="ORF">LR48_Vigan10g063400</name>
</gene>
<proteinExistence type="predicted"/>
<dbReference type="AlphaFoldDB" id="A0A0L9VIK5"/>
<dbReference type="EMBL" id="CM003380">
    <property type="protein sequence ID" value="KOM54742.1"/>
    <property type="molecule type" value="Genomic_DNA"/>
</dbReference>
<dbReference type="Proteomes" id="UP000053144">
    <property type="component" value="Chromosome 10"/>
</dbReference>
<protein>
    <submittedName>
        <fullName evidence="2">Uncharacterized protein</fullName>
    </submittedName>
</protein>
<sequence length="176" mass="19481">MQDELVEQQTHGTFVAQGREDLLIVATSRLDHPGCVRAVRGATELRDYFGPTPRSTEVGSQEVLSSLRQQEDDPTDDPTAPRVSTKGSCSTADRTDYTIQYEFLVNEDPPRVVAGRRQITGGQTIPGDPLLPTHAQKKPMPQPVNEAHEKAEDDDDPLSILTLRLNKLRKGPIELE</sequence>
<evidence type="ECO:0000313" key="3">
    <source>
        <dbReference type="Proteomes" id="UP000053144"/>
    </source>
</evidence>
<feature type="region of interest" description="Disordered" evidence="1">
    <location>
        <begin position="120"/>
        <end position="158"/>
    </location>
</feature>
<accession>A0A0L9VIK5</accession>
<name>A0A0L9VIK5_PHAAN</name>